<organism evidence="15 16">
    <name type="scientific">Acidithiobacillus thiooxidans ATCC 19377</name>
    <dbReference type="NCBI Taxonomy" id="637390"/>
    <lineage>
        <taxon>Bacteria</taxon>
        <taxon>Pseudomonadati</taxon>
        <taxon>Pseudomonadota</taxon>
        <taxon>Acidithiobacillia</taxon>
        <taxon>Acidithiobacillales</taxon>
        <taxon>Acidithiobacillaceae</taxon>
        <taxon>Acidithiobacillus</taxon>
    </lineage>
</organism>
<dbReference type="Pfam" id="PF13396">
    <property type="entry name" value="PLDc_N"/>
    <property type="match status" value="1"/>
</dbReference>
<keyword evidence="7 13" id="KW-1133">Transmembrane helix</keyword>
<accession>A0A543Q7G4</accession>
<evidence type="ECO:0000256" key="5">
    <source>
        <dbReference type="ARBA" id="ARBA00022692"/>
    </source>
</evidence>
<keyword evidence="4 15" id="KW-0808">Transferase</keyword>
<feature type="domain" description="PLD phosphodiesterase" evidence="14">
    <location>
        <begin position="389"/>
        <end position="416"/>
    </location>
</feature>
<evidence type="ECO:0000313" key="16">
    <source>
        <dbReference type="Proteomes" id="UP000315403"/>
    </source>
</evidence>
<evidence type="ECO:0000256" key="12">
    <source>
        <dbReference type="NCBIfam" id="TIGR04265"/>
    </source>
</evidence>
<dbReference type="InterPro" id="IPR027379">
    <property type="entry name" value="CLS_N"/>
</dbReference>
<dbReference type="EMBL" id="SZUV01000001">
    <property type="protein sequence ID" value="TQN52261.1"/>
    <property type="molecule type" value="Genomic_DNA"/>
</dbReference>
<dbReference type="SMART" id="SM00155">
    <property type="entry name" value="PLDc"/>
    <property type="match status" value="2"/>
</dbReference>
<keyword evidence="10" id="KW-0594">Phospholipid biosynthesis</keyword>
<evidence type="ECO:0000256" key="7">
    <source>
        <dbReference type="ARBA" id="ARBA00022989"/>
    </source>
</evidence>
<dbReference type="GO" id="GO:0032049">
    <property type="term" value="P:cardiolipin biosynthetic process"/>
    <property type="evidence" value="ECO:0007669"/>
    <property type="project" value="UniProtKB-UniRule"/>
</dbReference>
<feature type="domain" description="PLD phosphodiesterase" evidence="14">
    <location>
        <begin position="211"/>
        <end position="238"/>
    </location>
</feature>
<evidence type="ECO:0000256" key="11">
    <source>
        <dbReference type="ARBA" id="ARBA00023264"/>
    </source>
</evidence>
<dbReference type="InterPro" id="IPR022924">
    <property type="entry name" value="Cardiolipin_synthase"/>
</dbReference>
<keyword evidence="5 13" id="KW-0812">Transmembrane</keyword>
<reference evidence="15 16" key="1">
    <citation type="submission" date="2019-03" db="EMBL/GenBank/DDBJ databases">
        <title>New insights into Acidothiobacillus thiooxidans sulfur metabolism through coupled gene expression, solution geochemistry, microscopy and spectroscopy analyses.</title>
        <authorList>
            <person name="Camacho D."/>
            <person name="Frazao R."/>
            <person name="Fouillen A."/>
            <person name="Nanci A."/>
            <person name="Lang B.F."/>
            <person name="Apte S.C."/>
            <person name="Baron C."/>
            <person name="Warren L.A."/>
        </authorList>
    </citation>
    <scope>NUCLEOTIDE SEQUENCE [LARGE SCALE GENOMIC DNA]</scope>
    <source>
        <strain evidence="15 16">ATCC 19377</strain>
    </source>
</reference>
<proteinExistence type="predicted"/>
<dbReference type="Gene3D" id="3.30.870.10">
    <property type="entry name" value="Endonuclease Chain A"/>
    <property type="match status" value="2"/>
</dbReference>
<comment type="subcellular location">
    <subcellularLocation>
        <location evidence="1">Cell membrane</location>
        <topology evidence="1">Multi-pass membrane protein</topology>
    </subcellularLocation>
</comment>
<dbReference type="GO" id="GO:0008808">
    <property type="term" value="F:cardiolipin synthase activity"/>
    <property type="evidence" value="ECO:0007669"/>
    <property type="project" value="UniProtKB-UniRule"/>
</dbReference>
<evidence type="ECO:0000256" key="3">
    <source>
        <dbReference type="ARBA" id="ARBA00022516"/>
    </source>
</evidence>
<keyword evidence="11" id="KW-1208">Phospholipid metabolism</keyword>
<dbReference type="GO" id="GO:0005886">
    <property type="term" value="C:plasma membrane"/>
    <property type="evidence" value="ECO:0007669"/>
    <property type="project" value="UniProtKB-SubCell"/>
</dbReference>
<dbReference type="PANTHER" id="PTHR21248:SF22">
    <property type="entry name" value="PHOSPHOLIPASE D"/>
    <property type="match status" value="1"/>
</dbReference>
<keyword evidence="3" id="KW-0444">Lipid biosynthesis</keyword>
<keyword evidence="2" id="KW-1003">Cell membrane</keyword>
<comment type="caution">
    <text evidence="15">The sequence shown here is derived from an EMBL/GenBank/DDBJ whole genome shotgun (WGS) entry which is preliminary data.</text>
</comment>
<dbReference type="SUPFAM" id="SSF56024">
    <property type="entry name" value="Phospholipase D/nuclease"/>
    <property type="match status" value="2"/>
</dbReference>
<keyword evidence="9 13" id="KW-0472">Membrane</keyword>
<evidence type="ECO:0000259" key="14">
    <source>
        <dbReference type="PROSITE" id="PS50035"/>
    </source>
</evidence>
<dbReference type="AlphaFoldDB" id="A0A543Q7G4"/>
<dbReference type="RefSeq" id="WP_142088503.1">
    <property type="nucleotide sequence ID" value="NZ_SZUV01000001.1"/>
</dbReference>
<sequence>MLIFLWLTYVVLSIITSIKVVLNKRNPLAAALWLVIIWLAPYLGVFFYFMLGINRVKRKAVGMRKGLHRYNHPTLEKFIVTEGKLDVHEISSYYIPLAKSIHRLAEQSLIDGNDIEPLFTGNTAYNAMLEAIANSKKSIVLMTYIFHADGIGVKFISELRQAHARGVVIRVLLDGVMAHLTRPSVVHALRNAGIPFALFNSPLLARQFIFLNLRSHRKICVVDGRIGFTGGFNIHRDYWSSNPDEAVHQDTHFRVTGPIVAQLSTVFVNEWLYSSGETLRGEPWFLEEDEIPHEGRVLARGIAAGPNEQQERLRGSYLTALNVAQKSVKIMSPYFIPDEVLIAAIGDAINRQVEVDIFIPRNNSKILLAATMGTINEILGHGARLWLCPPPFNHSKLMIVDDQWLLMGSGNWDERSLRLNFEFNVECYNALLVNKINTLFRTHQNSATQFTYAEYLKRPFHHRLFDGCTRIFSPFL</sequence>
<dbReference type="PANTHER" id="PTHR21248">
    <property type="entry name" value="CARDIOLIPIN SYNTHASE"/>
    <property type="match status" value="1"/>
</dbReference>
<gene>
    <name evidence="15" type="primary">cls_1</name>
    <name evidence="15" type="ORF">DLNHIDIE_02149</name>
</gene>
<evidence type="ECO:0000256" key="9">
    <source>
        <dbReference type="ARBA" id="ARBA00023136"/>
    </source>
</evidence>
<dbReference type="EC" id="2.7.8.-" evidence="12"/>
<keyword evidence="8" id="KW-0443">Lipid metabolism</keyword>
<evidence type="ECO:0000256" key="1">
    <source>
        <dbReference type="ARBA" id="ARBA00004651"/>
    </source>
</evidence>
<dbReference type="InterPro" id="IPR001736">
    <property type="entry name" value="PLipase_D/transphosphatidylase"/>
</dbReference>
<keyword evidence="6" id="KW-0677">Repeat</keyword>
<evidence type="ECO:0000313" key="15">
    <source>
        <dbReference type="EMBL" id="TQN52261.1"/>
    </source>
</evidence>
<protein>
    <recommendedName>
        <fullName evidence="12">Cardiolipin synthase</fullName>
        <ecNumber evidence="12">2.7.8.-</ecNumber>
    </recommendedName>
</protein>
<evidence type="ECO:0000256" key="4">
    <source>
        <dbReference type="ARBA" id="ARBA00022679"/>
    </source>
</evidence>
<feature type="transmembrane region" description="Helical" evidence="13">
    <location>
        <begin position="27"/>
        <end position="49"/>
    </location>
</feature>
<name>A0A543Q7G4_ACITH</name>
<dbReference type="InterPro" id="IPR025202">
    <property type="entry name" value="PLD-like_dom"/>
</dbReference>
<evidence type="ECO:0000256" key="6">
    <source>
        <dbReference type="ARBA" id="ARBA00022737"/>
    </source>
</evidence>
<evidence type="ECO:0000256" key="2">
    <source>
        <dbReference type="ARBA" id="ARBA00022475"/>
    </source>
</evidence>
<dbReference type="Proteomes" id="UP000315403">
    <property type="component" value="Unassembled WGS sequence"/>
</dbReference>
<evidence type="ECO:0000256" key="8">
    <source>
        <dbReference type="ARBA" id="ARBA00023098"/>
    </source>
</evidence>
<dbReference type="PROSITE" id="PS50035">
    <property type="entry name" value="PLD"/>
    <property type="match status" value="2"/>
</dbReference>
<dbReference type="NCBIfam" id="TIGR04265">
    <property type="entry name" value="bac_cardiolipin"/>
    <property type="match status" value="1"/>
</dbReference>
<dbReference type="Pfam" id="PF13091">
    <property type="entry name" value="PLDc_2"/>
    <property type="match status" value="2"/>
</dbReference>
<evidence type="ECO:0000256" key="10">
    <source>
        <dbReference type="ARBA" id="ARBA00023209"/>
    </source>
</evidence>
<evidence type="ECO:0000256" key="13">
    <source>
        <dbReference type="SAM" id="Phobius"/>
    </source>
</evidence>